<dbReference type="Pfam" id="PF00990">
    <property type="entry name" value="GGDEF"/>
    <property type="match status" value="1"/>
</dbReference>
<dbReference type="EC" id="2.7.7.65" evidence="1"/>
<dbReference type="NCBIfam" id="TIGR00254">
    <property type="entry name" value="GGDEF"/>
    <property type="match status" value="1"/>
</dbReference>
<dbReference type="SUPFAM" id="SSF55073">
    <property type="entry name" value="Nucleotide cyclase"/>
    <property type="match status" value="1"/>
</dbReference>
<dbReference type="PANTHER" id="PTHR45138:SF9">
    <property type="entry name" value="DIGUANYLATE CYCLASE DGCM-RELATED"/>
    <property type="match status" value="1"/>
</dbReference>
<evidence type="ECO:0000256" key="3">
    <source>
        <dbReference type="SAM" id="Phobius"/>
    </source>
</evidence>
<dbReference type="SMART" id="SM00267">
    <property type="entry name" value="GGDEF"/>
    <property type="match status" value="1"/>
</dbReference>
<feature type="transmembrane region" description="Helical" evidence="3">
    <location>
        <begin position="21"/>
        <end position="39"/>
    </location>
</feature>
<proteinExistence type="predicted"/>
<keyword evidence="5" id="KW-0548">Nucleotidyltransferase</keyword>
<dbReference type="InterPro" id="IPR029787">
    <property type="entry name" value="Nucleotide_cyclase"/>
</dbReference>
<accession>A0ABS4BH77</accession>
<gene>
    <name evidence="5" type="ORF">J6595_11015</name>
</gene>
<reference evidence="5 6" key="1">
    <citation type="submission" date="2021-04" db="EMBL/GenBank/DDBJ databases">
        <title>Whole genome sequence of Jiella sp. KSK16Y-1.</title>
        <authorList>
            <person name="Tuo L."/>
        </authorList>
    </citation>
    <scope>NUCLEOTIDE SEQUENCE [LARGE SCALE GENOMIC DNA]</scope>
    <source>
        <strain evidence="5 6">KSK16Y-1</strain>
    </source>
</reference>
<protein>
    <recommendedName>
        <fullName evidence="1">diguanylate cyclase</fullName>
        <ecNumber evidence="1">2.7.7.65</ecNumber>
    </recommendedName>
</protein>
<keyword evidence="5" id="KW-0808">Transferase</keyword>
<comment type="caution">
    <text evidence="5">The sequence shown here is derived from an EMBL/GenBank/DDBJ whole genome shotgun (WGS) entry which is preliminary data.</text>
</comment>
<evidence type="ECO:0000256" key="2">
    <source>
        <dbReference type="ARBA" id="ARBA00034247"/>
    </source>
</evidence>
<feature type="transmembrane region" description="Helical" evidence="3">
    <location>
        <begin position="45"/>
        <end position="67"/>
    </location>
</feature>
<dbReference type="Proteomes" id="UP000678276">
    <property type="component" value="Unassembled WGS sequence"/>
</dbReference>
<dbReference type="GO" id="GO:0052621">
    <property type="term" value="F:diguanylate cyclase activity"/>
    <property type="evidence" value="ECO:0007669"/>
    <property type="project" value="UniProtKB-EC"/>
</dbReference>
<evidence type="ECO:0000313" key="6">
    <source>
        <dbReference type="Proteomes" id="UP000678276"/>
    </source>
</evidence>
<sequence length="252" mass="26972">MKKLVSVISPKGLADWFGKTILFVFLIIAANGLVVWAMTGRGPDAVYDTVVTAFTATPFVVFALWMISYLDQLQRRLADLAATDFLTGLANRRAFLTSAGEMESGVLLLLDVDYFKRVNDAFGHHVGDLCLEAVARRLTELTRKGDIVARYGGEEFAIGLMGADLDSARAIGERLADGIAIRACRRGASDVTEAIVTLSIGAVVIEPNVGLEELLSRADAALYKAKESGRARLSVFGQGPPLVVARAGPTAI</sequence>
<name>A0ABS4BH77_9HYPH</name>
<evidence type="ECO:0000259" key="4">
    <source>
        <dbReference type="PROSITE" id="PS50887"/>
    </source>
</evidence>
<organism evidence="5 6">
    <name type="scientific">Jiella mangrovi</name>
    <dbReference type="NCBI Taxonomy" id="2821407"/>
    <lineage>
        <taxon>Bacteria</taxon>
        <taxon>Pseudomonadati</taxon>
        <taxon>Pseudomonadota</taxon>
        <taxon>Alphaproteobacteria</taxon>
        <taxon>Hyphomicrobiales</taxon>
        <taxon>Aurantimonadaceae</taxon>
        <taxon>Jiella</taxon>
    </lineage>
</organism>
<evidence type="ECO:0000313" key="5">
    <source>
        <dbReference type="EMBL" id="MBP0616113.1"/>
    </source>
</evidence>
<dbReference type="PANTHER" id="PTHR45138">
    <property type="entry name" value="REGULATORY COMPONENTS OF SENSORY TRANSDUCTION SYSTEM"/>
    <property type="match status" value="1"/>
</dbReference>
<dbReference type="InterPro" id="IPR043128">
    <property type="entry name" value="Rev_trsase/Diguanyl_cyclase"/>
</dbReference>
<dbReference type="InterPro" id="IPR000160">
    <property type="entry name" value="GGDEF_dom"/>
</dbReference>
<dbReference type="Gene3D" id="3.30.70.270">
    <property type="match status" value="1"/>
</dbReference>
<keyword evidence="3" id="KW-0472">Membrane</keyword>
<dbReference type="EMBL" id="JAGJCF010000006">
    <property type="protein sequence ID" value="MBP0616113.1"/>
    <property type="molecule type" value="Genomic_DNA"/>
</dbReference>
<dbReference type="CDD" id="cd01949">
    <property type="entry name" value="GGDEF"/>
    <property type="match status" value="1"/>
</dbReference>
<dbReference type="PROSITE" id="PS50887">
    <property type="entry name" value="GGDEF"/>
    <property type="match status" value="1"/>
</dbReference>
<dbReference type="RefSeq" id="WP_209594603.1">
    <property type="nucleotide sequence ID" value="NZ_JAGJCF010000006.1"/>
</dbReference>
<evidence type="ECO:0000256" key="1">
    <source>
        <dbReference type="ARBA" id="ARBA00012528"/>
    </source>
</evidence>
<keyword evidence="3" id="KW-0812">Transmembrane</keyword>
<dbReference type="InterPro" id="IPR050469">
    <property type="entry name" value="Diguanylate_Cyclase"/>
</dbReference>
<keyword evidence="6" id="KW-1185">Reference proteome</keyword>
<feature type="domain" description="GGDEF" evidence="4">
    <location>
        <begin position="103"/>
        <end position="238"/>
    </location>
</feature>
<comment type="catalytic activity">
    <reaction evidence="2">
        <text>2 GTP = 3',3'-c-di-GMP + 2 diphosphate</text>
        <dbReference type="Rhea" id="RHEA:24898"/>
        <dbReference type="ChEBI" id="CHEBI:33019"/>
        <dbReference type="ChEBI" id="CHEBI:37565"/>
        <dbReference type="ChEBI" id="CHEBI:58805"/>
        <dbReference type="EC" id="2.7.7.65"/>
    </reaction>
</comment>
<keyword evidence="3" id="KW-1133">Transmembrane helix</keyword>